<evidence type="ECO:0000259" key="1">
    <source>
        <dbReference type="PROSITE" id="PS50112"/>
    </source>
</evidence>
<organism evidence="3 4">
    <name type="scientific">Sneathiella sedimenti</name>
    <dbReference type="NCBI Taxonomy" id="2816034"/>
    <lineage>
        <taxon>Bacteria</taxon>
        <taxon>Pseudomonadati</taxon>
        <taxon>Pseudomonadota</taxon>
        <taxon>Alphaproteobacteria</taxon>
        <taxon>Sneathiellales</taxon>
        <taxon>Sneathiellaceae</taxon>
        <taxon>Sneathiella</taxon>
    </lineage>
</organism>
<reference evidence="3 4" key="1">
    <citation type="submission" date="2021-03" db="EMBL/GenBank/DDBJ databases">
        <title>Sneathiella sp. CAU 1612 isolated from Kang Won-do.</title>
        <authorList>
            <person name="Kim W."/>
        </authorList>
    </citation>
    <scope>NUCLEOTIDE SEQUENCE [LARGE SCALE GENOMIC DNA]</scope>
    <source>
        <strain evidence="3 4">CAU 1612</strain>
    </source>
</reference>
<dbReference type="InterPro" id="IPR000014">
    <property type="entry name" value="PAS"/>
</dbReference>
<evidence type="ECO:0000313" key="3">
    <source>
        <dbReference type="EMBL" id="MBO0333201.1"/>
    </source>
</evidence>
<dbReference type="Proteomes" id="UP000664761">
    <property type="component" value="Unassembled WGS sequence"/>
</dbReference>
<evidence type="ECO:0000313" key="4">
    <source>
        <dbReference type="Proteomes" id="UP000664761"/>
    </source>
</evidence>
<name>A0ABS3F3V7_9PROT</name>
<dbReference type="RefSeq" id="WP_207043342.1">
    <property type="nucleotide sequence ID" value="NZ_JAFLNC010000002.1"/>
</dbReference>
<proteinExistence type="predicted"/>
<sequence length="149" mass="16498">MDLQNFPETLVQNISDAIVVSDADGIIRFWNSGATRLFGFSATEAIGQSLDIIIPTNLRKRHWDGYSETMKTGKTKYGAGDLLSVPAIRKDGQRFSTQFSILGLSDDSGKLIGVAAVMRDVTEEFEERKNLKIALAECRKARQDQTSKP</sequence>
<keyword evidence="4" id="KW-1185">Reference proteome</keyword>
<dbReference type="EMBL" id="JAFLNC010000002">
    <property type="protein sequence ID" value="MBO0333201.1"/>
    <property type="molecule type" value="Genomic_DNA"/>
</dbReference>
<gene>
    <name evidence="3" type="ORF">J0X12_06240</name>
</gene>
<evidence type="ECO:0000259" key="2">
    <source>
        <dbReference type="PROSITE" id="PS50113"/>
    </source>
</evidence>
<dbReference type="PROSITE" id="PS50113">
    <property type="entry name" value="PAC"/>
    <property type="match status" value="1"/>
</dbReference>
<comment type="caution">
    <text evidence="3">The sequence shown here is derived from an EMBL/GenBank/DDBJ whole genome shotgun (WGS) entry which is preliminary data.</text>
</comment>
<dbReference type="CDD" id="cd00130">
    <property type="entry name" value="PAS"/>
    <property type="match status" value="1"/>
</dbReference>
<protein>
    <submittedName>
        <fullName evidence="3">PAS domain S-box protein</fullName>
    </submittedName>
</protein>
<dbReference type="InterPro" id="IPR035965">
    <property type="entry name" value="PAS-like_dom_sf"/>
</dbReference>
<dbReference type="SUPFAM" id="SSF55785">
    <property type="entry name" value="PYP-like sensor domain (PAS domain)"/>
    <property type="match status" value="1"/>
</dbReference>
<feature type="domain" description="PAS" evidence="1">
    <location>
        <begin position="3"/>
        <end position="57"/>
    </location>
</feature>
<dbReference type="Gene3D" id="3.30.450.20">
    <property type="entry name" value="PAS domain"/>
    <property type="match status" value="1"/>
</dbReference>
<dbReference type="PROSITE" id="PS50112">
    <property type="entry name" value="PAS"/>
    <property type="match status" value="1"/>
</dbReference>
<feature type="domain" description="PAC" evidence="2">
    <location>
        <begin position="81"/>
        <end position="133"/>
    </location>
</feature>
<accession>A0ABS3F3V7</accession>
<dbReference type="NCBIfam" id="TIGR00229">
    <property type="entry name" value="sensory_box"/>
    <property type="match status" value="1"/>
</dbReference>
<dbReference type="Pfam" id="PF13426">
    <property type="entry name" value="PAS_9"/>
    <property type="match status" value="1"/>
</dbReference>
<dbReference type="SMART" id="SM00091">
    <property type="entry name" value="PAS"/>
    <property type="match status" value="1"/>
</dbReference>
<dbReference type="InterPro" id="IPR000700">
    <property type="entry name" value="PAS-assoc_C"/>
</dbReference>